<evidence type="ECO:0000313" key="6">
    <source>
        <dbReference type="Proteomes" id="UP000255265"/>
    </source>
</evidence>
<dbReference type="InterPro" id="IPR037524">
    <property type="entry name" value="PA14/GLEYA"/>
</dbReference>
<proteinExistence type="predicted"/>
<feature type="signal peptide" evidence="3">
    <location>
        <begin position="1"/>
        <end position="29"/>
    </location>
</feature>
<dbReference type="Gene3D" id="3.90.182.10">
    <property type="entry name" value="Toxin - Anthrax Protective Antigen,domain 1"/>
    <property type="match status" value="1"/>
</dbReference>
<evidence type="ECO:0000259" key="4">
    <source>
        <dbReference type="PROSITE" id="PS51820"/>
    </source>
</evidence>
<keyword evidence="2" id="KW-0106">Calcium</keyword>
<dbReference type="RefSeq" id="WP_114803854.1">
    <property type="nucleotide sequence ID" value="NZ_QQAV01000008.1"/>
</dbReference>
<protein>
    <submittedName>
        <fullName evidence="5">Type IV pilus assembly protein PilY1</fullName>
    </submittedName>
</protein>
<keyword evidence="3" id="KW-0732">Signal</keyword>
<name>A0A370FA00_9BURK</name>
<keyword evidence="1" id="KW-0479">Metal-binding</keyword>
<sequence>MPKPLLRCAQRLCCLLLMLVLPFHGVALAASLADQPVFSSSSVPGNLALALSVEWPTASRTAHTDNYANTSRFLGYFDTEKCYRYVQNTAANVTDGGITIETGKGDQSYFTPIGAATNRTCSGAWSGNFLNWATTAAIDPFRWAMTGGRRVVDTVDTTIIEKGWHSGQGLFNDRNLPQQYIAGATPFTSASSLGISINGRGFAMRLTPTTGIRGDYYANTVNQNPAGNPTYTNYADSLNTNWGTGGPGNGVGTDNFTAIYNVTFAAPSSGTYRFRTTSDDGVLLYINDVLQINQWNDHGTQQDVTGDLVFTAGQSVRVQVKYYERGGGAVMQLEMQPPGGSYAALSSQLTPTLDYTVRVKVCDPSAGAGGVEANCTQYGNNWKPEGLVQQYAGDIRFSAFGYLNDSSATRDGGVLRARQKFVGPTMPVPGQPDTANTAGREWDPATGQFVRNPDRDDALATTTTAVPIADSGVINYLNKFGQIYPGNYKDYDPVNELYYATLRYYRNLGNVAEWSNLPGTGNATDVAARRKQLDGFPVIATWDDPIQYSCQRNFVLGIGDIYTWNDKNVPGNNTGTDSEPRKPDPVANDASVDAVVATNRVGVLQNKDDSTVSVNLASVNTGAGASRYYMAGLAFDANTKDIRPDNAAVAKTIGKQTVQTYWVDVLEQPFQRNNKFYLAAKFGGMKVPADFDPYAFAGTIPTEWWSTNGDMLTDARDNPLKPQARPDNYFTAGRPDTMVSGLTRAFESIVGNIKAYTSTFSLAGRQVTTQADVSYAAQYDSSNWSGEVTGTAIRFDTDGTPTPAATASWTTNTAFEGQLGSGDGWSTARRVVTWSGTAGVAFRYDSLSSTQKSALDTSYVSGNDGANYLQWLRGDRTLEGQGYRTRVVTSTDSSGTTQRLPRRLGDIVNSRIAVVGPPAGPYSDAANPGYSAFKTDANNAARPTVLYVGANDGMLHAFRGGTGTTAGQELFAYVPSVLFARDPGDATNPADGLLAQLGKPTYAHRNYVDATPQVIDIDFARAGQAFADTAAGQSPTPAWRSLLIGGLGKGGRSYYAIDVTRPDLMTTEATVASKVLWEFPSAAQLPTAAGGTCNLSSGNCVDIGYSFGDPVVVKTAKWGWVALFTSGYNNQDGKGWLFVVDPRNGQLLEKVSTGTTAADGMARPTAYVRDYNDFTADAVYVGDLGGQLWRFDLTAPKGGGAYPAPTRLAIFKDGSGAVQPITTAPLVEVHPVTRQRFVLVGTGRLLDRSDILSSQNQSFYALIDGGIGSFATAAADASGTNAGSYPVDGRTRLAAVTPAGATGNANGGTLTSAVNLAGKAGWYIDLGQSGSVGWRAISPATAFSGLIAFSATLPTGDACSPGGQSRIYALNYARATSVLDSSVAYVPQSSVLTDLSFYNARGKPRLIAGNTKGEVAAPTGSFWAFDPRQLGWREVGTLR</sequence>
<feature type="chain" id="PRO_5016859829" evidence="3">
    <location>
        <begin position="30"/>
        <end position="1439"/>
    </location>
</feature>
<dbReference type="OrthoDB" id="7156875at2"/>
<dbReference type="SMART" id="SM00758">
    <property type="entry name" value="PA14"/>
    <property type="match status" value="1"/>
</dbReference>
<dbReference type="Proteomes" id="UP000255265">
    <property type="component" value="Unassembled WGS sequence"/>
</dbReference>
<keyword evidence="6" id="KW-1185">Reference proteome</keyword>
<reference evidence="5 6" key="1">
    <citation type="submission" date="2018-07" db="EMBL/GenBank/DDBJ databases">
        <title>Genomic Encyclopedia of Type Strains, Phase IV (KMG-IV): sequencing the most valuable type-strain genomes for metagenomic binning, comparative biology and taxonomic classification.</title>
        <authorList>
            <person name="Goeker M."/>
        </authorList>
    </citation>
    <scope>NUCLEOTIDE SEQUENCE [LARGE SCALE GENOMIC DNA]</scope>
    <source>
        <strain evidence="5 6">DSM 21352</strain>
    </source>
</reference>
<evidence type="ECO:0000256" key="3">
    <source>
        <dbReference type="SAM" id="SignalP"/>
    </source>
</evidence>
<feature type="domain" description="PA14" evidence="4">
    <location>
        <begin position="207"/>
        <end position="349"/>
    </location>
</feature>
<evidence type="ECO:0000256" key="2">
    <source>
        <dbReference type="ARBA" id="ARBA00022837"/>
    </source>
</evidence>
<comment type="caution">
    <text evidence="5">The sequence shown here is derived from an EMBL/GenBank/DDBJ whole genome shotgun (WGS) entry which is preliminary data.</text>
</comment>
<dbReference type="Pfam" id="PF07691">
    <property type="entry name" value="PA14"/>
    <property type="match status" value="1"/>
</dbReference>
<dbReference type="Pfam" id="PF05567">
    <property type="entry name" value="T4P_PilY1"/>
    <property type="match status" value="1"/>
</dbReference>
<gene>
    <name evidence="5" type="ORF">DFR41_10853</name>
</gene>
<dbReference type="PROSITE" id="PS51820">
    <property type="entry name" value="PA14"/>
    <property type="match status" value="1"/>
</dbReference>
<dbReference type="EMBL" id="QQAV01000008">
    <property type="protein sequence ID" value="RDI21929.1"/>
    <property type="molecule type" value="Genomic_DNA"/>
</dbReference>
<dbReference type="SUPFAM" id="SSF56988">
    <property type="entry name" value="Anthrax protective antigen"/>
    <property type="match status" value="1"/>
</dbReference>
<dbReference type="InterPro" id="IPR008707">
    <property type="entry name" value="B-propeller_PilY1"/>
</dbReference>
<evidence type="ECO:0000313" key="5">
    <source>
        <dbReference type="EMBL" id="RDI21929.1"/>
    </source>
</evidence>
<dbReference type="InterPro" id="IPR011658">
    <property type="entry name" value="PA14_dom"/>
</dbReference>
<organism evidence="5 6">
    <name type="scientific">Pseudacidovorax intermedius</name>
    <dbReference type="NCBI Taxonomy" id="433924"/>
    <lineage>
        <taxon>Bacteria</taxon>
        <taxon>Pseudomonadati</taxon>
        <taxon>Pseudomonadota</taxon>
        <taxon>Betaproteobacteria</taxon>
        <taxon>Burkholderiales</taxon>
        <taxon>Comamonadaceae</taxon>
        <taxon>Pseudacidovorax</taxon>
    </lineage>
</organism>
<accession>A0A370FA00</accession>
<evidence type="ECO:0000256" key="1">
    <source>
        <dbReference type="ARBA" id="ARBA00022723"/>
    </source>
</evidence>
<dbReference type="GO" id="GO:0046872">
    <property type="term" value="F:metal ion binding"/>
    <property type="evidence" value="ECO:0007669"/>
    <property type="project" value="UniProtKB-KW"/>
</dbReference>